<dbReference type="Proteomes" id="UP001063782">
    <property type="component" value="Chromosome"/>
</dbReference>
<reference evidence="1" key="1">
    <citation type="submission" date="2021-12" db="EMBL/GenBank/DDBJ databases">
        <title>taxonomy of Moraxella sp. ZY201224.</title>
        <authorList>
            <person name="Li F."/>
        </authorList>
    </citation>
    <scope>NUCLEOTIDE SEQUENCE</scope>
    <source>
        <strain evidence="1">ZY201224</strain>
    </source>
</reference>
<gene>
    <name evidence="1" type="ORF">LU297_01710</name>
</gene>
<dbReference type="Gene3D" id="1.10.10.690">
    <property type="entry name" value="YidB-like"/>
    <property type="match status" value="1"/>
</dbReference>
<sequence length="231" mass="23194">MSLLQSIVTQVIQNAVQGQTQQPTQNQAGLGGLLGGLAGAMQGGNQSNAGLGGLLGNVLGGRSAGQQGGLDAVLGSVLGGQKTTASPTDLGSILGNVLGSQSAGQQGGFNKGALLIALLPIVLAFIQKNGGLSGLLGKLSNQGMGSQAQSWVNIDQDNDGIDAGDIQQLFGAEEIDAACQQTGASQHEVCQGIAELLPQVVNGLTPQGDLQTESAANDEIAQLLAQMQNMR</sequence>
<name>A0ABY6F574_9GAMM</name>
<keyword evidence="2" id="KW-1185">Reference proteome</keyword>
<proteinExistence type="predicted"/>
<evidence type="ECO:0000313" key="2">
    <source>
        <dbReference type="Proteomes" id="UP001063782"/>
    </source>
</evidence>
<organism evidence="1 2">
    <name type="scientific">Moraxella nasicaprae</name>
    <dbReference type="NCBI Taxonomy" id="2904122"/>
    <lineage>
        <taxon>Bacteria</taxon>
        <taxon>Pseudomonadati</taxon>
        <taxon>Pseudomonadota</taxon>
        <taxon>Gammaproteobacteria</taxon>
        <taxon>Moraxellales</taxon>
        <taxon>Moraxellaceae</taxon>
        <taxon>Moraxella</taxon>
    </lineage>
</organism>
<dbReference type="InterPro" id="IPR027405">
    <property type="entry name" value="YidB-like"/>
</dbReference>
<accession>A0ABY6F574</accession>
<dbReference type="SUPFAM" id="SSF140804">
    <property type="entry name" value="YidB-like"/>
    <property type="match status" value="1"/>
</dbReference>
<evidence type="ECO:0000313" key="1">
    <source>
        <dbReference type="EMBL" id="UXZ05194.1"/>
    </source>
</evidence>
<protein>
    <submittedName>
        <fullName evidence="1">YidB family protein</fullName>
    </submittedName>
</protein>
<dbReference type="RefSeq" id="WP_263076694.1">
    <property type="nucleotide sequence ID" value="NZ_CP089977.1"/>
</dbReference>
<dbReference type="Pfam" id="PF20159">
    <property type="entry name" value="YidB"/>
    <property type="match status" value="1"/>
</dbReference>
<dbReference type="InterPro" id="IPR045372">
    <property type="entry name" value="YidB"/>
</dbReference>
<dbReference type="EMBL" id="CP089977">
    <property type="protein sequence ID" value="UXZ05194.1"/>
    <property type="molecule type" value="Genomic_DNA"/>
</dbReference>